<comment type="similarity">
    <text evidence="2">Belongs to the CPA3 antiporters (TC 2.A.63) subunit D family.</text>
</comment>
<dbReference type="eggNOG" id="COG1008">
    <property type="taxonomic scope" value="Bacteria"/>
</dbReference>
<feature type="transmembrane region" description="Helical" evidence="8">
    <location>
        <begin position="429"/>
        <end position="448"/>
    </location>
</feature>
<feature type="transmembrane region" description="Helical" evidence="8">
    <location>
        <begin position="197"/>
        <end position="222"/>
    </location>
</feature>
<sequence length="466" mass="48752">MTAVTVALALPWVAGVVLVGFDGRRPTVAWLAVAALLADLVALVVLAIDVFTDGSIQVVTGSWPVGVGIVLRADALGLTFALLSVFVLLIATTAEAINGVRLRTFPGLVVLLATGLNGLFLTRDVFNFYVFFELSMIVSYVLTAYGGRTRQLRAALVFTSVNLLGSFLFLLSVAGTYRVSGTLLMSDVADRMTEVPANAALLIALGFFVAFSVKVGLFPFHFWLPTVYAGTRPAVAAILSGAVANIGAYGLLRFGVEVFEPQLESAATVLIVLGAASIVYGALLAASRGDPAEMLAYSTIGQIGYVLVAIGVGGPIGLTAAVLYSVINGLNKTLLFISAGQRGRLVATAFAVGAFSVAGVPPAVGFVGKLEMFRTALAANSATLVVLLFVGSALSLIYLFQVYQHVFWLRSGPVGESAIGEAWHENSPLPLRALMLVLAFVVLGAGVWPEPLLALSDTAVDALLRR</sequence>
<feature type="transmembrane region" description="Helical" evidence="8">
    <location>
        <begin position="6"/>
        <end position="21"/>
    </location>
</feature>
<dbReference type="STRING" id="928724.SacglDRAFT_03407"/>
<evidence type="ECO:0000256" key="1">
    <source>
        <dbReference type="ARBA" id="ARBA00004651"/>
    </source>
</evidence>
<dbReference type="EMBL" id="CM001484">
    <property type="protein sequence ID" value="EIF00268.1"/>
    <property type="molecule type" value="Genomic_DNA"/>
</dbReference>
<name>I1D5P3_9PSEU</name>
<evidence type="ECO:0000313" key="11">
    <source>
        <dbReference type="Proteomes" id="UP000005087"/>
    </source>
</evidence>
<feature type="transmembrane region" description="Helical" evidence="8">
    <location>
        <begin position="266"/>
        <end position="285"/>
    </location>
</feature>
<dbReference type="GO" id="GO:0008137">
    <property type="term" value="F:NADH dehydrogenase (ubiquinone) activity"/>
    <property type="evidence" value="ECO:0007669"/>
    <property type="project" value="InterPro"/>
</dbReference>
<keyword evidence="5 8" id="KW-1133">Transmembrane helix</keyword>
<dbReference type="PRINTS" id="PR01437">
    <property type="entry name" value="NUOXDRDTASE4"/>
</dbReference>
<feature type="transmembrane region" description="Helical" evidence="8">
    <location>
        <begin position="379"/>
        <end position="400"/>
    </location>
</feature>
<dbReference type="InterPro" id="IPR001750">
    <property type="entry name" value="ND/Mrp_TM"/>
</dbReference>
<dbReference type="Pfam" id="PF00361">
    <property type="entry name" value="Proton_antipo_M"/>
    <property type="match status" value="2"/>
</dbReference>
<evidence type="ECO:0000256" key="6">
    <source>
        <dbReference type="ARBA" id="ARBA00023136"/>
    </source>
</evidence>
<keyword evidence="3" id="KW-1003">Cell membrane</keyword>
<feature type="domain" description="NADH:quinone oxidoreductase/Mrp antiporter transmembrane" evidence="9">
    <location>
        <begin position="124"/>
        <end position="340"/>
    </location>
</feature>
<feature type="transmembrane region" description="Helical" evidence="8">
    <location>
        <begin position="126"/>
        <end position="147"/>
    </location>
</feature>
<protein>
    <submittedName>
        <fullName evidence="10">NADH:ubiquinone oxidoreductase subunit 4 (Chain M)</fullName>
    </submittedName>
</protein>
<dbReference type="PANTHER" id="PTHR42703:SF1">
    <property type="entry name" value="NA(+)_H(+) ANTIPORTER SUBUNIT D1"/>
    <property type="match status" value="1"/>
</dbReference>
<organism evidence="10 11">
    <name type="scientific">Saccharomonospora glauca K62</name>
    <dbReference type="NCBI Taxonomy" id="928724"/>
    <lineage>
        <taxon>Bacteria</taxon>
        <taxon>Bacillati</taxon>
        <taxon>Actinomycetota</taxon>
        <taxon>Actinomycetes</taxon>
        <taxon>Pseudonocardiales</taxon>
        <taxon>Pseudonocardiaceae</taxon>
        <taxon>Saccharomonospora</taxon>
    </lineage>
</organism>
<gene>
    <name evidence="10" type="ORF">SacglDRAFT_03407</name>
</gene>
<evidence type="ECO:0000256" key="3">
    <source>
        <dbReference type="ARBA" id="ARBA00022475"/>
    </source>
</evidence>
<feature type="transmembrane region" description="Helical" evidence="8">
    <location>
        <begin position="154"/>
        <end position="177"/>
    </location>
</feature>
<feature type="transmembrane region" description="Helical" evidence="8">
    <location>
        <begin position="347"/>
        <end position="367"/>
    </location>
</feature>
<keyword evidence="6 8" id="KW-0472">Membrane</keyword>
<dbReference type="InterPro" id="IPR050586">
    <property type="entry name" value="CPA3_Na-H_Antiporter_D"/>
</dbReference>
<proteinExistence type="inferred from homology"/>
<accession>I1D5P3</accession>
<reference evidence="11" key="2">
    <citation type="submission" date="2012-01" db="EMBL/GenBank/DDBJ databases">
        <title>Noncontiguous Finished sequence of chromosome of Saccharomonospora glauca K62.</title>
        <authorList>
            <consortium name="US DOE Joint Genome Institute"/>
            <person name="Lucas S."/>
            <person name="Han J."/>
            <person name="Lapidus A."/>
            <person name="Cheng J.-F."/>
            <person name="Goodwin L."/>
            <person name="Pitluck S."/>
            <person name="Peters L."/>
            <person name="Mikhailova N."/>
            <person name="Held B."/>
            <person name="Detter J.C."/>
            <person name="Han C."/>
            <person name="Tapia R."/>
            <person name="Land M."/>
            <person name="Hauser L."/>
            <person name="Kyrpides N."/>
            <person name="Ivanova N."/>
            <person name="Pagani I."/>
            <person name="Brambilla E.-M."/>
            <person name="Klenk H.-P."/>
            <person name="Woyke T."/>
        </authorList>
    </citation>
    <scope>NUCLEOTIDE SEQUENCE [LARGE SCALE GENOMIC DNA]</scope>
    <source>
        <strain evidence="11">K62</strain>
    </source>
</reference>
<dbReference type="AlphaFoldDB" id="I1D5P3"/>
<feature type="domain" description="NADH:quinone oxidoreductase/Mrp antiporter transmembrane" evidence="9">
    <location>
        <begin position="343"/>
        <end position="394"/>
    </location>
</feature>
<keyword evidence="4 7" id="KW-0812">Transmembrane</keyword>
<evidence type="ECO:0000256" key="8">
    <source>
        <dbReference type="SAM" id="Phobius"/>
    </source>
</evidence>
<dbReference type="RefSeq" id="WP_005466011.1">
    <property type="nucleotide sequence ID" value="NZ_CM001484.1"/>
</dbReference>
<keyword evidence="10" id="KW-0830">Ubiquinone</keyword>
<dbReference type="PANTHER" id="PTHR42703">
    <property type="entry name" value="NADH DEHYDROGENASE"/>
    <property type="match status" value="1"/>
</dbReference>
<dbReference type="GO" id="GO:0005886">
    <property type="term" value="C:plasma membrane"/>
    <property type="evidence" value="ECO:0007669"/>
    <property type="project" value="UniProtKB-SubCell"/>
</dbReference>
<comment type="subcellular location">
    <subcellularLocation>
        <location evidence="1">Cell membrane</location>
        <topology evidence="1">Multi-pass membrane protein</topology>
    </subcellularLocation>
    <subcellularLocation>
        <location evidence="7">Membrane</location>
        <topology evidence="7">Multi-pass membrane protein</topology>
    </subcellularLocation>
</comment>
<evidence type="ECO:0000256" key="4">
    <source>
        <dbReference type="ARBA" id="ARBA00022692"/>
    </source>
</evidence>
<dbReference type="OrthoDB" id="9811798at2"/>
<dbReference type="Proteomes" id="UP000005087">
    <property type="component" value="Chromosome"/>
</dbReference>
<evidence type="ECO:0000256" key="2">
    <source>
        <dbReference type="ARBA" id="ARBA00005346"/>
    </source>
</evidence>
<keyword evidence="11" id="KW-1185">Reference proteome</keyword>
<dbReference type="HOGENOM" id="CLU_007100_9_2_11"/>
<evidence type="ECO:0000256" key="5">
    <source>
        <dbReference type="ARBA" id="ARBA00022989"/>
    </source>
</evidence>
<evidence type="ECO:0000256" key="7">
    <source>
        <dbReference type="RuleBase" id="RU000320"/>
    </source>
</evidence>
<feature type="transmembrane region" description="Helical" evidence="8">
    <location>
        <begin position="102"/>
        <end position="120"/>
    </location>
</feature>
<feature type="transmembrane region" description="Helical" evidence="8">
    <location>
        <begin position="305"/>
        <end position="327"/>
    </location>
</feature>
<reference evidence="10 11" key="1">
    <citation type="submission" date="2011-09" db="EMBL/GenBank/DDBJ databases">
        <authorList>
            <consortium name="US DOE Joint Genome Institute (JGI-PGF)"/>
            <person name="Lucas S."/>
            <person name="Han J."/>
            <person name="Lapidus A."/>
            <person name="Cheng J.-F."/>
            <person name="Goodwin L."/>
            <person name="Pitluck S."/>
            <person name="Peters L."/>
            <person name="Land M.L."/>
            <person name="Hauser L."/>
            <person name="Brambilla E."/>
            <person name="Klenk H.-P."/>
            <person name="Woyke T.J."/>
        </authorList>
    </citation>
    <scope>NUCLEOTIDE SEQUENCE [LARGE SCALE GENOMIC DNA]</scope>
    <source>
        <strain evidence="10 11">K62</strain>
    </source>
</reference>
<feature type="transmembrane region" description="Helical" evidence="8">
    <location>
        <begin position="234"/>
        <end position="254"/>
    </location>
</feature>
<dbReference type="InterPro" id="IPR003918">
    <property type="entry name" value="NADH_UbQ_OxRdtase"/>
</dbReference>
<feature type="transmembrane region" description="Helical" evidence="8">
    <location>
        <begin position="68"/>
        <end position="90"/>
    </location>
</feature>
<dbReference type="GO" id="GO:0042773">
    <property type="term" value="P:ATP synthesis coupled electron transport"/>
    <property type="evidence" value="ECO:0007669"/>
    <property type="project" value="InterPro"/>
</dbReference>
<evidence type="ECO:0000313" key="10">
    <source>
        <dbReference type="EMBL" id="EIF00268.1"/>
    </source>
</evidence>
<evidence type="ECO:0000259" key="9">
    <source>
        <dbReference type="Pfam" id="PF00361"/>
    </source>
</evidence>
<feature type="transmembrane region" description="Helical" evidence="8">
    <location>
        <begin position="28"/>
        <end position="48"/>
    </location>
</feature>